<dbReference type="OrthoDB" id="192847at2"/>
<dbReference type="GO" id="GO:0032784">
    <property type="term" value="P:regulation of DNA-templated transcription elongation"/>
    <property type="evidence" value="ECO:0007669"/>
    <property type="project" value="InterPro"/>
</dbReference>
<name>A0A8H2JN96_9GAMM</name>
<protein>
    <submittedName>
        <fullName evidence="3">Nucleoside diphosphate kinase regulator</fullName>
    </submittedName>
</protein>
<dbReference type="Gene3D" id="1.10.286.20">
    <property type="match status" value="1"/>
</dbReference>
<dbReference type="Pfam" id="PF01272">
    <property type="entry name" value="GreA_GreB"/>
    <property type="match status" value="1"/>
</dbReference>
<dbReference type="FunFam" id="3.10.50.30:FF:000002">
    <property type="entry name" value="Regulator of nucleoside diphosphate kinase"/>
    <property type="match status" value="1"/>
</dbReference>
<dbReference type="RefSeq" id="WP_138620739.1">
    <property type="nucleotide sequence ID" value="NZ_SZVP01000002.1"/>
</dbReference>
<dbReference type="InterPro" id="IPR036953">
    <property type="entry name" value="GreA/GreB_C_sf"/>
</dbReference>
<dbReference type="GO" id="GO:0003677">
    <property type="term" value="F:DNA binding"/>
    <property type="evidence" value="ECO:0007669"/>
    <property type="project" value="InterPro"/>
</dbReference>
<dbReference type="NCBIfam" id="NF004396">
    <property type="entry name" value="PRK05753.1"/>
    <property type="match status" value="1"/>
</dbReference>
<dbReference type="Pfam" id="PF14760">
    <property type="entry name" value="Rnk_N"/>
    <property type="match status" value="1"/>
</dbReference>
<proteinExistence type="predicted"/>
<gene>
    <name evidence="3" type="ORF">FCS21_04230</name>
</gene>
<dbReference type="GO" id="GO:0006354">
    <property type="term" value="P:DNA-templated transcription elongation"/>
    <property type="evidence" value="ECO:0007669"/>
    <property type="project" value="TreeGrafter"/>
</dbReference>
<dbReference type="GO" id="GO:0070063">
    <property type="term" value="F:RNA polymerase binding"/>
    <property type="evidence" value="ECO:0007669"/>
    <property type="project" value="InterPro"/>
</dbReference>
<keyword evidence="4" id="KW-1185">Reference proteome</keyword>
<dbReference type="GO" id="GO:0016301">
    <property type="term" value="F:kinase activity"/>
    <property type="evidence" value="ECO:0007669"/>
    <property type="project" value="UniProtKB-KW"/>
</dbReference>
<feature type="domain" description="Transcription elongation factor GreA/GreB C-terminal" evidence="1">
    <location>
        <begin position="53"/>
        <end position="127"/>
    </location>
</feature>
<evidence type="ECO:0000313" key="3">
    <source>
        <dbReference type="EMBL" id="TMM46979.1"/>
    </source>
</evidence>
<keyword evidence="3" id="KW-0808">Transferase</keyword>
<feature type="domain" description="Regulator of nucleoside diphosphate kinase N-terminal" evidence="2">
    <location>
        <begin position="5"/>
        <end position="45"/>
    </location>
</feature>
<reference evidence="3 4" key="1">
    <citation type="submission" date="2019-05" db="EMBL/GenBank/DDBJ databases">
        <title>Colwellia ponticola sp. nov., isolated from seawater.</title>
        <authorList>
            <person name="Yoon J.-H."/>
        </authorList>
    </citation>
    <scope>NUCLEOTIDE SEQUENCE [LARGE SCALE GENOMIC DNA]</scope>
    <source>
        <strain evidence="3 4">OISW-25</strain>
    </source>
</reference>
<dbReference type="InterPro" id="IPR023459">
    <property type="entry name" value="Tscrpt_elong_fac_GreA/B_fam"/>
</dbReference>
<dbReference type="PANTHER" id="PTHR30437:SF5">
    <property type="entry name" value="REGULATOR OF NUCLEOSIDE DIPHOSPHATE KINASE"/>
    <property type="match status" value="1"/>
</dbReference>
<dbReference type="InterPro" id="IPR029462">
    <property type="entry name" value="Rnk_N"/>
</dbReference>
<evidence type="ECO:0000259" key="1">
    <source>
        <dbReference type="Pfam" id="PF01272"/>
    </source>
</evidence>
<dbReference type="Proteomes" id="UP000307702">
    <property type="component" value="Unassembled WGS sequence"/>
</dbReference>
<dbReference type="EMBL" id="SZVP01000002">
    <property type="protein sequence ID" value="TMM46979.1"/>
    <property type="molecule type" value="Genomic_DNA"/>
</dbReference>
<dbReference type="PANTHER" id="PTHR30437">
    <property type="entry name" value="TRANSCRIPTION ELONGATION FACTOR GREA"/>
    <property type="match status" value="1"/>
</dbReference>
<dbReference type="InterPro" id="IPR001437">
    <property type="entry name" value="Tscrpt_elong_fac_GreA/B_C"/>
</dbReference>
<sequence>MNKKPEIIISSLDSDRLYALIEALPANSLPGISALEEELDRAKIVDSKDIPPTIVTMNSTVKFSVESSKEESELTLVYPKDMDSNSNKISILAPVGSALLGLSQGDEIEWPKPGGGLIKVTIKEVTYQPERAGEFHR</sequence>
<evidence type="ECO:0000259" key="2">
    <source>
        <dbReference type="Pfam" id="PF14760"/>
    </source>
</evidence>
<comment type="caution">
    <text evidence="3">The sequence shown here is derived from an EMBL/GenBank/DDBJ whole genome shotgun (WGS) entry which is preliminary data.</text>
</comment>
<keyword evidence="3" id="KW-0418">Kinase</keyword>
<dbReference type="SUPFAM" id="SSF54534">
    <property type="entry name" value="FKBP-like"/>
    <property type="match status" value="1"/>
</dbReference>
<evidence type="ECO:0000313" key="4">
    <source>
        <dbReference type="Proteomes" id="UP000307702"/>
    </source>
</evidence>
<accession>A0A8H2JN96</accession>
<organism evidence="3 4">
    <name type="scientific">Colwellia ponticola</name>
    <dbReference type="NCBI Taxonomy" id="2304625"/>
    <lineage>
        <taxon>Bacteria</taxon>
        <taxon>Pseudomonadati</taxon>
        <taxon>Pseudomonadota</taxon>
        <taxon>Gammaproteobacteria</taxon>
        <taxon>Alteromonadales</taxon>
        <taxon>Colwelliaceae</taxon>
        <taxon>Colwellia</taxon>
    </lineage>
</organism>
<dbReference type="Gene3D" id="3.10.50.30">
    <property type="entry name" value="Transcription elongation factor, GreA/GreB, C-terminal domain"/>
    <property type="match status" value="1"/>
</dbReference>
<dbReference type="AlphaFoldDB" id="A0A8H2JN96"/>